<accession>A0AAV4VLL2</accession>
<dbReference type="AlphaFoldDB" id="A0AAV4VLL2"/>
<keyword evidence="2" id="KW-1185">Reference proteome</keyword>
<evidence type="ECO:0000313" key="1">
    <source>
        <dbReference type="EMBL" id="GIY70320.1"/>
    </source>
</evidence>
<sequence length="84" mass="9513">MDMYPFKEEEPKKKQCLKNCYVWKDSFSAPGAPAAMYLVRSVNGHKREQNTTFVKVVSKQLLCGDLEMSPSVGLDERKNTAALK</sequence>
<dbReference type="EMBL" id="BPLQ01013147">
    <property type="protein sequence ID" value="GIY70320.1"/>
    <property type="molecule type" value="Genomic_DNA"/>
</dbReference>
<dbReference type="Proteomes" id="UP001054837">
    <property type="component" value="Unassembled WGS sequence"/>
</dbReference>
<name>A0AAV4VLL2_9ARAC</name>
<gene>
    <name evidence="1" type="ORF">CDAR_425371</name>
</gene>
<comment type="caution">
    <text evidence="1">The sequence shown here is derived from an EMBL/GenBank/DDBJ whole genome shotgun (WGS) entry which is preliminary data.</text>
</comment>
<organism evidence="1 2">
    <name type="scientific">Caerostris darwini</name>
    <dbReference type="NCBI Taxonomy" id="1538125"/>
    <lineage>
        <taxon>Eukaryota</taxon>
        <taxon>Metazoa</taxon>
        <taxon>Ecdysozoa</taxon>
        <taxon>Arthropoda</taxon>
        <taxon>Chelicerata</taxon>
        <taxon>Arachnida</taxon>
        <taxon>Araneae</taxon>
        <taxon>Araneomorphae</taxon>
        <taxon>Entelegynae</taxon>
        <taxon>Araneoidea</taxon>
        <taxon>Araneidae</taxon>
        <taxon>Caerostris</taxon>
    </lineage>
</organism>
<reference evidence="1 2" key="1">
    <citation type="submission" date="2021-06" db="EMBL/GenBank/DDBJ databases">
        <title>Caerostris darwini draft genome.</title>
        <authorList>
            <person name="Kono N."/>
            <person name="Arakawa K."/>
        </authorList>
    </citation>
    <scope>NUCLEOTIDE SEQUENCE [LARGE SCALE GENOMIC DNA]</scope>
</reference>
<proteinExistence type="predicted"/>
<protein>
    <submittedName>
        <fullName evidence="1">Uncharacterized protein</fullName>
    </submittedName>
</protein>
<evidence type="ECO:0000313" key="2">
    <source>
        <dbReference type="Proteomes" id="UP001054837"/>
    </source>
</evidence>